<evidence type="ECO:0000256" key="1">
    <source>
        <dbReference type="SAM" id="MobiDB-lite"/>
    </source>
</evidence>
<proteinExistence type="predicted"/>
<dbReference type="HOGENOM" id="CLU_940008_0_0_1"/>
<name>A0A0C2RWR9_AMAMK</name>
<feature type="compositionally biased region" description="Polar residues" evidence="1">
    <location>
        <begin position="158"/>
        <end position="167"/>
    </location>
</feature>
<keyword evidence="3" id="KW-1185">Reference proteome</keyword>
<dbReference type="InParanoid" id="A0A0C2RWR9"/>
<accession>A0A0C2RWR9</accession>
<gene>
    <name evidence="2" type="ORF">M378DRAFT_182424</name>
</gene>
<feature type="region of interest" description="Disordered" evidence="1">
    <location>
        <begin position="1"/>
        <end position="21"/>
    </location>
</feature>
<feature type="region of interest" description="Disordered" evidence="1">
    <location>
        <begin position="109"/>
        <end position="195"/>
    </location>
</feature>
<evidence type="ECO:0000313" key="3">
    <source>
        <dbReference type="Proteomes" id="UP000054549"/>
    </source>
</evidence>
<dbReference type="EMBL" id="KN818640">
    <property type="protein sequence ID" value="KIL54755.1"/>
    <property type="molecule type" value="Genomic_DNA"/>
</dbReference>
<evidence type="ECO:0000313" key="2">
    <source>
        <dbReference type="EMBL" id="KIL54755.1"/>
    </source>
</evidence>
<dbReference type="Proteomes" id="UP000054549">
    <property type="component" value="Unassembled WGS sequence"/>
</dbReference>
<sequence length="296" mass="33563">MSNLPAPYLEDPSKAYSDESRARARIAQSLRRLSDVLPPPSASDSDWQRLWENFSTQLSNYDRHHLSNNGRTLPRPPELHHMRGIVIDHIVQHYRPSWSVWARPDFNPFIPPSDDEESEQNVDDDFDETGPALDERATTPPPSPSPLESGRSLKRTTLIRSPQSPDEQATIRASKRNRAKKAPPQDDRQQPDVRPQNEVAVIEWDPRPIPVPFPSSLSISQLKQIRRHKLSGPWVEAGESAGVIADPVSLSIIMDFSAILSFVSDVQTLSEPQERYCSMHSGFFQSFQMRRLFCGP</sequence>
<dbReference type="AlphaFoldDB" id="A0A0C2RWR9"/>
<feature type="compositionally biased region" description="Basic and acidic residues" evidence="1">
    <location>
        <begin position="11"/>
        <end position="21"/>
    </location>
</feature>
<organism evidence="2 3">
    <name type="scientific">Amanita muscaria (strain Koide BX008)</name>
    <dbReference type="NCBI Taxonomy" id="946122"/>
    <lineage>
        <taxon>Eukaryota</taxon>
        <taxon>Fungi</taxon>
        <taxon>Dikarya</taxon>
        <taxon>Basidiomycota</taxon>
        <taxon>Agaricomycotina</taxon>
        <taxon>Agaricomycetes</taxon>
        <taxon>Agaricomycetidae</taxon>
        <taxon>Agaricales</taxon>
        <taxon>Pluteineae</taxon>
        <taxon>Amanitaceae</taxon>
        <taxon>Amanita</taxon>
    </lineage>
</organism>
<reference evidence="2 3" key="1">
    <citation type="submission" date="2014-04" db="EMBL/GenBank/DDBJ databases">
        <title>Evolutionary Origins and Diversification of the Mycorrhizal Mutualists.</title>
        <authorList>
            <consortium name="DOE Joint Genome Institute"/>
            <consortium name="Mycorrhizal Genomics Consortium"/>
            <person name="Kohler A."/>
            <person name="Kuo A."/>
            <person name="Nagy L.G."/>
            <person name="Floudas D."/>
            <person name="Copeland A."/>
            <person name="Barry K.W."/>
            <person name="Cichocki N."/>
            <person name="Veneault-Fourrey C."/>
            <person name="LaButti K."/>
            <person name="Lindquist E.A."/>
            <person name="Lipzen A."/>
            <person name="Lundell T."/>
            <person name="Morin E."/>
            <person name="Murat C."/>
            <person name="Riley R."/>
            <person name="Ohm R."/>
            <person name="Sun H."/>
            <person name="Tunlid A."/>
            <person name="Henrissat B."/>
            <person name="Grigoriev I.V."/>
            <person name="Hibbett D.S."/>
            <person name="Martin F."/>
        </authorList>
    </citation>
    <scope>NUCLEOTIDE SEQUENCE [LARGE SCALE GENOMIC DNA]</scope>
    <source>
        <strain evidence="2 3">Koide BX008</strain>
    </source>
</reference>
<protein>
    <submittedName>
        <fullName evidence="2">Uncharacterized protein</fullName>
    </submittedName>
</protein>
<feature type="compositionally biased region" description="Acidic residues" evidence="1">
    <location>
        <begin position="113"/>
        <end position="128"/>
    </location>
</feature>